<dbReference type="InterPro" id="IPR051556">
    <property type="entry name" value="N-term/lysine_N-AcTrnsfr"/>
</dbReference>
<dbReference type="Proteomes" id="UP000292362">
    <property type="component" value="Unassembled WGS sequence"/>
</dbReference>
<evidence type="ECO:0000313" key="6">
    <source>
        <dbReference type="Proteomes" id="UP000292282"/>
    </source>
</evidence>
<dbReference type="Gene3D" id="3.40.630.30">
    <property type="match status" value="1"/>
</dbReference>
<dbReference type="GO" id="GO:0016747">
    <property type="term" value="F:acyltransferase activity, transferring groups other than amino-acyl groups"/>
    <property type="evidence" value="ECO:0007669"/>
    <property type="project" value="InterPro"/>
</dbReference>
<dbReference type="EMBL" id="PITJ01001267">
    <property type="protein sequence ID" value="TBT99648.1"/>
    <property type="molecule type" value="Genomic_DNA"/>
</dbReference>
<protein>
    <submittedName>
        <fullName evidence="4">Putative N-acetyltransferase</fullName>
    </submittedName>
</protein>
<reference evidence="6 7" key="1">
    <citation type="submission" date="2017-12" db="EMBL/GenBank/DDBJ databases">
        <authorList>
            <person name="Pombert J.-F."/>
            <person name="Haag K.L."/>
            <person name="Ebert D."/>
        </authorList>
    </citation>
    <scope>NUCLEOTIDE SEQUENCE [LARGE SCALE GENOMIC DNA]</scope>
    <source>
        <strain evidence="4">FI-OER-3-3</strain>
        <strain evidence="5">IL-G-3</strain>
    </source>
</reference>
<gene>
    <name evidence="4" type="ORF">CWI37_1267p0020</name>
    <name evidence="5" type="ORF">CWI38_0679p0020</name>
</gene>
<keyword evidence="1 4" id="KW-0808">Transferase</keyword>
<dbReference type="InterPro" id="IPR016181">
    <property type="entry name" value="Acyl_CoA_acyltransferase"/>
</dbReference>
<dbReference type="EMBL" id="PITK01000679">
    <property type="protein sequence ID" value="TBU12660.1"/>
    <property type="molecule type" value="Genomic_DNA"/>
</dbReference>
<evidence type="ECO:0000313" key="4">
    <source>
        <dbReference type="EMBL" id="TBT99648.1"/>
    </source>
</evidence>
<dbReference type="VEuPathDB" id="MicrosporidiaDB:CWI37_1267p0020"/>
<evidence type="ECO:0000259" key="3">
    <source>
        <dbReference type="PROSITE" id="PS51186"/>
    </source>
</evidence>
<feature type="domain" description="N-acetyltransferase" evidence="3">
    <location>
        <begin position="7"/>
        <end position="155"/>
    </location>
</feature>
<dbReference type="SUPFAM" id="SSF55729">
    <property type="entry name" value="Acyl-CoA N-acyltransferases (Nat)"/>
    <property type="match status" value="1"/>
</dbReference>
<dbReference type="InterPro" id="IPR000182">
    <property type="entry name" value="GNAT_dom"/>
</dbReference>
<proteinExistence type="predicted"/>
<dbReference type="VEuPathDB" id="MicrosporidiaDB:CWI38_0679p0020"/>
<dbReference type="GO" id="GO:0031415">
    <property type="term" value="C:NatA complex"/>
    <property type="evidence" value="ECO:0007669"/>
    <property type="project" value="TreeGrafter"/>
</dbReference>
<name>A0A4Q9KXI4_9MICR</name>
<keyword evidence="2" id="KW-0012">Acyltransferase</keyword>
<dbReference type="AlphaFoldDB" id="A0A4Q9KXI4"/>
<keyword evidence="6" id="KW-1185">Reference proteome</keyword>
<dbReference type="GO" id="GO:0007064">
    <property type="term" value="P:mitotic sister chromatid cohesion"/>
    <property type="evidence" value="ECO:0007669"/>
    <property type="project" value="TreeGrafter"/>
</dbReference>
<dbReference type="STRING" id="1176355.A0A4Q9KXI4"/>
<dbReference type="Proteomes" id="UP000292282">
    <property type="component" value="Unassembled WGS sequence"/>
</dbReference>
<comment type="caution">
    <text evidence="4">The sequence shown here is derived from an EMBL/GenBank/DDBJ whole genome shotgun (WGS) entry which is preliminary data.</text>
</comment>
<evidence type="ECO:0000313" key="5">
    <source>
        <dbReference type="EMBL" id="TBU12660.1"/>
    </source>
</evidence>
<sequence>MEYENKIVFEHTSIKNILEMIKIDKLIYPLKYRKTFYGQLCNSQVKHGYLFLLDQNYIGCCSYEIDKECSNAYIMTFGIVNTFRRKGIGKICLEKLEKKLLNEFGIPIFRLHVQTSNSEALSFYKKNGYEVIKIEESYYRNILPKSAYFLEKSFLI</sequence>
<dbReference type="PROSITE" id="PS51186">
    <property type="entry name" value="GNAT"/>
    <property type="match status" value="1"/>
</dbReference>
<dbReference type="Pfam" id="PF00583">
    <property type="entry name" value="Acetyltransf_1"/>
    <property type="match status" value="1"/>
</dbReference>
<evidence type="ECO:0000256" key="2">
    <source>
        <dbReference type="ARBA" id="ARBA00023315"/>
    </source>
</evidence>
<dbReference type="OrthoDB" id="2193290at2759"/>
<dbReference type="PANTHER" id="PTHR42919:SF8">
    <property type="entry name" value="N-ALPHA-ACETYLTRANSFERASE 50"/>
    <property type="match status" value="1"/>
</dbReference>
<organism evidence="4 7">
    <name type="scientific">Hamiltosporidium tvaerminnensis</name>
    <dbReference type="NCBI Taxonomy" id="1176355"/>
    <lineage>
        <taxon>Eukaryota</taxon>
        <taxon>Fungi</taxon>
        <taxon>Fungi incertae sedis</taxon>
        <taxon>Microsporidia</taxon>
        <taxon>Dubosqiidae</taxon>
        <taxon>Hamiltosporidium</taxon>
    </lineage>
</organism>
<evidence type="ECO:0000313" key="7">
    <source>
        <dbReference type="Proteomes" id="UP000292362"/>
    </source>
</evidence>
<evidence type="ECO:0000256" key="1">
    <source>
        <dbReference type="ARBA" id="ARBA00022679"/>
    </source>
</evidence>
<accession>A0A4Q9KXI4</accession>
<dbReference type="CDD" id="cd04301">
    <property type="entry name" value="NAT_SF"/>
    <property type="match status" value="1"/>
</dbReference>
<dbReference type="PANTHER" id="PTHR42919">
    <property type="entry name" value="N-ALPHA-ACETYLTRANSFERASE"/>
    <property type="match status" value="1"/>
</dbReference>